<dbReference type="PANTHER" id="PTHR43767:SF7">
    <property type="entry name" value="MEDIUM_LONG-CHAIN-FATTY-ACID--COA LIGASE FADD8"/>
    <property type="match status" value="1"/>
</dbReference>
<keyword evidence="4" id="KW-1185">Reference proteome</keyword>
<dbReference type="EMBL" id="BAABJP010000004">
    <property type="protein sequence ID" value="GAA5148551.1"/>
    <property type="molecule type" value="Genomic_DNA"/>
</dbReference>
<evidence type="ECO:0000259" key="2">
    <source>
        <dbReference type="Pfam" id="PF13193"/>
    </source>
</evidence>
<evidence type="ECO:0000313" key="3">
    <source>
        <dbReference type="EMBL" id="GAA5148551.1"/>
    </source>
</evidence>
<keyword evidence="3" id="KW-0436">Ligase</keyword>
<dbReference type="InterPro" id="IPR050237">
    <property type="entry name" value="ATP-dep_AMP-bd_enzyme"/>
</dbReference>
<evidence type="ECO:0000313" key="4">
    <source>
        <dbReference type="Proteomes" id="UP001428817"/>
    </source>
</evidence>
<gene>
    <name evidence="3" type="ORF">GCM10023321_10990</name>
</gene>
<sequence length="506" mass="55035">MDLAYLLRRGIRENAARPAVSTGRGRLSYRELQDQACRLANALAGLGLRRGDRVAVLLENRLEYPVVDVALAYAGLVRVALNVRMTGADFGYILRDCTARALLTQASFDETVAELVADGEPRWIRVADGDAVQSRPPVPSGAHDYADLLAAASPDLPPTPANAGELAWIAYTSGTTGRPKGVMLSQGALAQVAVNLMVELGVETTSDSVLLVQPLSHGAGYFTLPYLACGGHLHVRHGFDAEEVVGLSRRERVRTLKLVPTMLLDMLDVPDTPAFDNIVYGAAPISEAVLGQALDRYGPVLAQLYGQSEAPMTISYLGRADHRPGEPRVRSAGRPWRSVRVDVVDPDGNSLPAGQTGEIVVAGGHTMTGYYRQPELTAEVMRDGWIWTRDMGFRDDEGYLYLRGRRDEMINSGGFNIAPKEVEDVVSRYPGVREVAAVGVPHERWGEAVRVYVAAEPGVTLDEAGLAEFCRPELGFRRPRSIVVVTGLPRTSYGKIDRRRLLEVPS</sequence>
<evidence type="ECO:0000259" key="1">
    <source>
        <dbReference type="Pfam" id="PF00501"/>
    </source>
</evidence>
<dbReference type="PROSITE" id="PS00455">
    <property type="entry name" value="AMP_BINDING"/>
    <property type="match status" value="1"/>
</dbReference>
<dbReference type="RefSeq" id="WP_185062681.1">
    <property type="nucleotide sequence ID" value="NZ_BAABJP010000004.1"/>
</dbReference>
<accession>A0ABP9PQC4</accession>
<dbReference type="Gene3D" id="3.40.50.12780">
    <property type="entry name" value="N-terminal domain of ligase-like"/>
    <property type="match status" value="1"/>
</dbReference>
<dbReference type="Pfam" id="PF13193">
    <property type="entry name" value="AMP-binding_C"/>
    <property type="match status" value="1"/>
</dbReference>
<comment type="caution">
    <text evidence="3">The sequence shown here is derived from an EMBL/GenBank/DDBJ whole genome shotgun (WGS) entry which is preliminary data.</text>
</comment>
<dbReference type="Proteomes" id="UP001428817">
    <property type="component" value="Unassembled WGS sequence"/>
</dbReference>
<dbReference type="InterPro" id="IPR042099">
    <property type="entry name" value="ANL_N_sf"/>
</dbReference>
<dbReference type="SUPFAM" id="SSF56801">
    <property type="entry name" value="Acetyl-CoA synthetase-like"/>
    <property type="match status" value="1"/>
</dbReference>
<feature type="domain" description="AMP-dependent synthetase/ligase" evidence="1">
    <location>
        <begin position="11"/>
        <end position="371"/>
    </location>
</feature>
<dbReference type="InterPro" id="IPR025110">
    <property type="entry name" value="AMP-bd_C"/>
</dbReference>
<dbReference type="Gene3D" id="3.30.300.30">
    <property type="match status" value="1"/>
</dbReference>
<dbReference type="InterPro" id="IPR045851">
    <property type="entry name" value="AMP-bd_C_sf"/>
</dbReference>
<dbReference type="Pfam" id="PF00501">
    <property type="entry name" value="AMP-binding"/>
    <property type="match status" value="1"/>
</dbReference>
<organism evidence="3 4">
    <name type="scientific">Pseudonocardia eucalypti</name>
    <dbReference type="NCBI Taxonomy" id="648755"/>
    <lineage>
        <taxon>Bacteria</taxon>
        <taxon>Bacillati</taxon>
        <taxon>Actinomycetota</taxon>
        <taxon>Actinomycetes</taxon>
        <taxon>Pseudonocardiales</taxon>
        <taxon>Pseudonocardiaceae</taxon>
        <taxon>Pseudonocardia</taxon>
    </lineage>
</organism>
<name>A0ABP9PQC4_9PSEU</name>
<feature type="domain" description="AMP-binding enzyme C-terminal" evidence="2">
    <location>
        <begin position="421"/>
        <end position="495"/>
    </location>
</feature>
<dbReference type="InterPro" id="IPR020845">
    <property type="entry name" value="AMP-binding_CS"/>
</dbReference>
<proteinExistence type="predicted"/>
<reference evidence="4" key="1">
    <citation type="journal article" date="2019" name="Int. J. Syst. Evol. Microbiol.">
        <title>The Global Catalogue of Microorganisms (GCM) 10K type strain sequencing project: providing services to taxonomists for standard genome sequencing and annotation.</title>
        <authorList>
            <consortium name="The Broad Institute Genomics Platform"/>
            <consortium name="The Broad Institute Genome Sequencing Center for Infectious Disease"/>
            <person name="Wu L."/>
            <person name="Ma J."/>
        </authorList>
    </citation>
    <scope>NUCLEOTIDE SEQUENCE [LARGE SCALE GENOMIC DNA]</scope>
    <source>
        <strain evidence="4">JCM 18303</strain>
    </source>
</reference>
<dbReference type="GO" id="GO:0016874">
    <property type="term" value="F:ligase activity"/>
    <property type="evidence" value="ECO:0007669"/>
    <property type="project" value="UniProtKB-KW"/>
</dbReference>
<dbReference type="PANTHER" id="PTHR43767">
    <property type="entry name" value="LONG-CHAIN-FATTY-ACID--COA LIGASE"/>
    <property type="match status" value="1"/>
</dbReference>
<protein>
    <submittedName>
        <fullName evidence="3">Long-chain fatty acid--CoA ligase</fullName>
    </submittedName>
</protein>
<dbReference type="InterPro" id="IPR000873">
    <property type="entry name" value="AMP-dep_synth/lig_dom"/>
</dbReference>